<sequence>MSDLLAAENALLTRRFDDALEAARRSLAFAPELLGAHWIVAEALSGLRCHAEAAQAYQALLAVCPHNPGVVAEVAKALHAAGRASEAVVFQRRISNQSSTVTGAVSEMVMLWSAGLFRESAVIADRLVDKAVDKGRVGAQVRLVRALCRFELGDPVGALEDLDEDRRFLSSVTSSGLPRILQRRGRSADDTAARNVRADILAALGRAEEAAAAYEEALQTIDALLCKDPRNAELRGRRAYTLLGLGRPDRALTEANRAVKRNPTDALAWRSIGQAHLALGNPATAVEALEIARGYLPERVEIRFDLARALVAAGHTTEAGPHLAWAVERSPRLALMPSITARRCFSDHVLSQMTRAASVTVPR</sequence>
<dbReference type="SUPFAM" id="SSF48452">
    <property type="entry name" value="TPR-like"/>
    <property type="match status" value="2"/>
</dbReference>
<dbReference type="Pfam" id="PF13432">
    <property type="entry name" value="TPR_16"/>
    <property type="match status" value="2"/>
</dbReference>
<gene>
    <name evidence="1" type="ORF">BM536_011100</name>
</gene>
<evidence type="ECO:0008006" key="3">
    <source>
        <dbReference type="Google" id="ProtNLM"/>
    </source>
</evidence>
<evidence type="ECO:0000313" key="2">
    <source>
        <dbReference type="Proteomes" id="UP000184286"/>
    </source>
</evidence>
<organism evidence="1 2">
    <name type="scientific">Streptomyces phaeoluteigriseus</name>
    <dbReference type="NCBI Taxonomy" id="114686"/>
    <lineage>
        <taxon>Bacteria</taxon>
        <taxon>Bacillati</taxon>
        <taxon>Actinomycetota</taxon>
        <taxon>Actinomycetes</taxon>
        <taxon>Kitasatosporales</taxon>
        <taxon>Streptomycetaceae</taxon>
        <taxon>Streptomyces</taxon>
        <taxon>Streptomyces aurantiacus group</taxon>
    </lineage>
</organism>
<proteinExistence type="predicted"/>
<dbReference type="STRING" id="114686.BM536_011100"/>
<protein>
    <recommendedName>
        <fullName evidence="3">Tetratricopeptide repeat protein</fullName>
    </recommendedName>
</protein>
<dbReference type="SMART" id="SM00028">
    <property type="entry name" value="TPR"/>
    <property type="match status" value="5"/>
</dbReference>
<dbReference type="Gene3D" id="1.25.40.10">
    <property type="entry name" value="Tetratricopeptide repeat domain"/>
    <property type="match status" value="2"/>
</dbReference>
<name>A0A1V6MV15_9ACTN</name>
<dbReference type="RefSeq" id="WP_094102875.1">
    <property type="nucleotide sequence ID" value="NZ_MPOH02000010.1"/>
</dbReference>
<dbReference type="InterPro" id="IPR052658">
    <property type="entry name" value="TPR-containing"/>
</dbReference>
<evidence type="ECO:0000313" key="1">
    <source>
        <dbReference type="EMBL" id="OQD56195.1"/>
    </source>
</evidence>
<accession>A0A1V6MV15</accession>
<dbReference type="Proteomes" id="UP000184286">
    <property type="component" value="Unassembled WGS sequence"/>
</dbReference>
<dbReference type="EMBL" id="MPOH02000010">
    <property type="protein sequence ID" value="OQD56195.1"/>
    <property type="molecule type" value="Genomic_DNA"/>
</dbReference>
<dbReference type="OrthoDB" id="479590at2"/>
<dbReference type="PANTHER" id="PTHR15544">
    <property type="entry name" value="OSMOSIS RESPONSIVE FACTOR"/>
    <property type="match status" value="1"/>
</dbReference>
<dbReference type="PANTHER" id="PTHR15544:SF0">
    <property type="entry name" value="TETRATRICOPEPTIDE REPEAT PROTEIN 33"/>
    <property type="match status" value="1"/>
</dbReference>
<dbReference type="InterPro" id="IPR011990">
    <property type="entry name" value="TPR-like_helical_dom_sf"/>
</dbReference>
<dbReference type="AlphaFoldDB" id="A0A1V6MV15"/>
<comment type="caution">
    <text evidence="1">The sequence shown here is derived from an EMBL/GenBank/DDBJ whole genome shotgun (WGS) entry which is preliminary data.</text>
</comment>
<reference evidence="1 2" key="2">
    <citation type="submission" date="2017-02" db="EMBL/GenBank/DDBJ databases">
        <title>Draft genome sequence of Streptomyces phaeoluteigriseus type strain DSM41896.</title>
        <authorList>
            <person name="Salih T.S."/>
            <person name="Algora Gallardo L."/>
            <person name="Melo Santos T."/>
            <person name="Filgueira Martinez S."/>
            <person name="Herron P.R."/>
        </authorList>
    </citation>
    <scope>NUCLEOTIDE SEQUENCE [LARGE SCALE GENOMIC DNA]</scope>
    <source>
        <strain evidence="1 2">DSM 41896</strain>
    </source>
</reference>
<dbReference type="InterPro" id="IPR019734">
    <property type="entry name" value="TPR_rpt"/>
</dbReference>
<reference evidence="2" key="1">
    <citation type="submission" date="2016-11" db="EMBL/GenBank/DDBJ databases">
        <authorList>
            <person name="Schniete J.K."/>
            <person name="Salih T."/>
            <person name="Algora Gallardo L."/>
            <person name="Martinez Fernandez S."/>
            <person name="Herron P.R."/>
        </authorList>
    </citation>
    <scope>NUCLEOTIDE SEQUENCE [LARGE SCALE GENOMIC DNA]</scope>
    <source>
        <strain evidence="2">DSM 41896</strain>
    </source>
</reference>